<proteinExistence type="predicted"/>
<dbReference type="InterPro" id="IPR024203">
    <property type="entry name" value="Deoxy-glucuronate_isom_IolB"/>
</dbReference>
<dbReference type="PIRSF" id="PIRSF036628">
    <property type="entry name" value="IolB"/>
    <property type="match status" value="1"/>
</dbReference>
<dbReference type="InterPro" id="IPR021120">
    <property type="entry name" value="KduI/IolB_isomerase"/>
</dbReference>
<accession>A0A1E5L185</accession>
<evidence type="ECO:0000313" key="4">
    <source>
        <dbReference type="Proteomes" id="UP000095256"/>
    </source>
</evidence>
<dbReference type="PANTHER" id="PTHR39193:SF1">
    <property type="entry name" value="5-DEOXY-GLUCURONATE ISOMERASE"/>
    <property type="match status" value="1"/>
</dbReference>
<dbReference type="PANTHER" id="PTHR39193">
    <property type="entry name" value="5-DEOXY-GLUCURONATE ISOMERASE"/>
    <property type="match status" value="1"/>
</dbReference>
<evidence type="ECO:0000313" key="3">
    <source>
        <dbReference type="EMBL" id="OEH83679.1"/>
    </source>
</evidence>
<dbReference type="RefSeq" id="WP_069697363.1">
    <property type="nucleotide sequence ID" value="NZ_JAGGMA010000008.1"/>
</dbReference>
<dbReference type="EC" id="5.3.1.30" evidence="2"/>
<comment type="caution">
    <text evidence="3">The sequence shown here is derived from an EMBL/GenBank/DDBJ whole genome shotgun (WGS) entry which is preliminary data.</text>
</comment>
<dbReference type="AlphaFoldDB" id="A0A1E5L185"/>
<evidence type="ECO:0000256" key="1">
    <source>
        <dbReference type="ARBA" id="ARBA00023235"/>
    </source>
</evidence>
<dbReference type="InterPro" id="IPR011051">
    <property type="entry name" value="RmlC_Cupin_sf"/>
</dbReference>
<organism evidence="3 4">
    <name type="scientific">Enterococcus rivorum</name>
    <dbReference type="NCBI Taxonomy" id="762845"/>
    <lineage>
        <taxon>Bacteria</taxon>
        <taxon>Bacillati</taxon>
        <taxon>Bacillota</taxon>
        <taxon>Bacilli</taxon>
        <taxon>Lactobacillales</taxon>
        <taxon>Enterococcaceae</taxon>
        <taxon>Enterococcus</taxon>
    </lineage>
</organism>
<dbReference type="GO" id="GO:0102482">
    <property type="term" value="F:5-deoxy-D-glucuronate isomerase activity"/>
    <property type="evidence" value="ECO:0007669"/>
    <property type="project" value="UniProtKB-EC"/>
</dbReference>
<dbReference type="Pfam" id="PF04962">
    <property type="entry name" value="KduI"/>
    <property type="match status" value="1"/>
</dbReference>
<dbReference type="EMBL" id="MIEK01000004">
    <property type="protein sequence ID" value="OEH83679.1"/>
    <property type="molecule type" value="Genomic_DNA"/>
</dbReference>
<keyword evidence="1 3" id="KW-0413">Isomerase</keyword>
<protein>
    <recommendedName>
        <fullName evidence="2">5-deoxy-glucuronate isomerase</fullName>
        <ecNumber evidence="2">5.3.1.30</ecNumber>
    </recommendedName>
</protein>
<dbReference type="OrthoDB" id="9799936at2"/>
<dbReference type="Gene3D" id="2.60.120.10">
    <property type="entry name" value="Jelly Rolls"/>
    <property type="match status" value="2"/>
</dbReference>
<reference evidence="3 4" key="1">
    <citation type="submission" date="2016-09" db="EMBL/GenBank/DDBJ databases">
        <authorList>
            <person name="Capua I."/>
            <person name="De Benedictis P."/>
            <person name="Joannis T."/>
            <person name="Lombin L.H."/>
            <person name="Cattoli G."/>
        </authorList>
    </citation>
    <scope>NUCLEOTIDE SEQUENCE [LARGE SCALE GENOMIC DNA]</scope>
    <source>
        <strain evidence="3 4">LMG 25899</strain>
    </source>
</reference>
<name>A0A1E5L185_9ENTE</name>
<dbReference type="SUPFAM" id="SSF51182">
    <property type="entry name" value="RmlC-like cupins"/>
    <property type="match status" value="1"/>
</dbReference>
<dbReference type="Proteomes" id="UP000095256">
    <property type="component" value="Unassembled WGS sequence"/>
</dbReference>
<gene>
    <name evidence="3" type="ORF">BCR26_08405</name>
</gene>
<dbReference type="STRING" id="762845.BCR26_08405"/>
<dbReference type="GO" id="GO:0008880">
    <property type="term" value="F:glucuronate isomerase activity"/>
    <property type="evidence" value="ECO:0007669"/>
    <property type="project" value="InterPro"/>
</dbReference>
<keyword evidence="4" id="KW-1185">Reference proteome</keyword>
<evidence type="ECO:0000256" key="2">
    <source>
        <dbReference type="NCBIfam" id="TIGR04378"/>
    </source>
</evidence>
<dbReference type="GO" id="GO:0019310">
    <property type="term" value="P:inositol catabolic process"/>
    <property type="evidence" value="ECO:0007669"/>
    <property type="project" value="UniProtKB-UniRule"/>
</dbReference>
<sequence>MNLQIKPINYSLNHQINLLHSVTRKNSGLEYIEVKVLELKEATEMEEINPDLELCLVALTGKITVLTPGNTFEHLGTRQTVFDKIPTDSVYVGIGEKIKIIAESDCRLLFAYAPTKKKLPTTRIKHASSSIEQRGKYQNQRLVQNILTDQDTISDKLLVVEVYTNGGNFSSYPPHKHDQNALPNESLLEETYYHEIDPQQGFVFQRVYTDDRLIDQAMAVENKDIVLVPKGYHPVGVPDGYTSYYLNVMAGPEKKWVFHDDPAHSWILERK</sequence>
<dbReference type="InterPro" id="IPR014710">
    <property type="entry name" value="RmlC-like_jellyroll"/>
</dbReference>
<dbReference type="NCBIfam" id="TIGR04378">
    <property type="entry name" value="myo_inos_iolB"/>
    <property type="match status" value="1"/>
</dbReference>